<dbReference type="EC" id="4.1.2.13" evidence="4"/>
<dbReference type="InParanoid" id="A0A6P8Z2P1"/>
<evidence type="ECO:0000313" key="8">
    <source>
        <dbReference type="Proteomes" id="UP000515158"/>
    </source>
</evidence>
<proteinExistence type="inferred from homology"/>
<evidence type="ECO:0000313" key="9">
    <source>
        <dbReference type="RefSeq" id="XP_034243956.1"/>
    </source>
</evidence>
<organism evidence="9">
    <name type="scientific">Thrips palmi</name>
    <name type="common">Melon thrips</name>
    <dbReference type="NCBI Taxonomy" id="161013"/>
    <lineage>
        <taxon>Eukaryota</taxon>
        <taxon>Metazoa</taxon>
        <taxon>Ecdysozoa</taxon>
        <taxon>Arthropoda</taxon>
        <taxon>Hexapoda</taxon>
        <taxon>Insecta</taxon>
        <taxon>Pterygota</taxon>
        <taxon>Neoptera</taxon>
        <taxon>Paraneoptera</taxon>
        <taxon>Thysanoptera</taxon>
        <taxon>Terebrantia</taxon>
        <taxon>Thripoidea</taxon>
        <taxon>Thripidae</taxon>
        <taxon>Thrips</taxon>
    </lineage>
</organism>
<dbReference type="InterPro" id="IPR000741">
    <property type="entry name" value="FBA_I"/>
</dbReference>
<comment type="similarity">
    <text evidence="3">Belongs to the class I fructose-bisphosphate aldolase family.</text>
</comment>
<keyword evidence="6" id="KW-0324">Glycolysis</keyword>
<dbReference type="GO" id="GO:0006096">
    <property type="term" value="P:glycolytic process"/>
    <property type="evidence" value="ECO:0007669"/>
    <property type="project" value="UniProtKB-UniPathway"/>
</dbReference>
<dbReference type="Pfam" id="PF00274">
    <property type="entry name" value="Glycolytic"/>
    <property type="match status" value="1"/>
</dbReference>
<dbReference type="GO" id="GO:0004332">
    <property type="term" value="F:fructose-bisphosphate aldolase activity"/>
    <property type="evidence" value="ECO:0007669"/>
    <property type="project" value="UniProtKB-EC"/>
</dbReference>
<reference evidence="9" key="1">
    <citation type="submission" date="2025-08" db="UniProtKB">
        <authorList>
            <consortium name="RefSeq"/>
        </authorList>
    </citation>
    <scope>IDENTIFICATION</scope>
    <source>
        <tissue evidence="9">Total insect</tissue>
    </source>
</reference>
<evidence type="ECO:0000256" key="4">
    <source>
        <dbReference type="ARBA" id="ARBA00013068"/>
    </source>
</evidence>
<dbReference type="PANTHER" id="PTHR11627">
    <property type="entry name" value="FRUCTOSE-BISPHOSPHATE ALDOLASE"/>
    <property type="match status" value="1"/>
</dbReference>
<evidence type="ECO:0000256" key="5">
    <source>
        <dbReference type="ARBA" id="ARBA00013779"/>
    </source>
</evidence>
<dbReference type="InterPro" id="IPR013785">
    <property type="entry name" value="Aldolase_TIM"/>
</dbReference>
<dbReference type="UniPathway" id="UPA00109">
    <property type="reaction ID" value="UER00183"/>
</dbReference>
<protein>
    <recommendedName>
        <fullName evidence="5">Fructose-bisphosphate aldolase</fullName>
        <ecNumber evidence="4">4.1.2.13</ecNumber>
    </recommendedName>
</protein>
<dbReference type="CDD" id="cd00948">
    <property type="entry name" value="FBP_aldolase_I_a"/>
    <property type="match status" value="1"/>
</dbReference>
<dbReference type="FunFam" id="3.20.20.70:FF:000140">
    <property type="entry name" value="Fructose-bisphosphate aldolase"/>
    <property type="match status" value="1"/>
</dbReference>
<dbReference type="Gene3D" id="3.20.20.70">
    <property type="entry name" value="Aldolase class I"/>
    <property type="match status" value="1"/>
</dbReference>
<keyword evidence="7" id="KW-0456">Lyase</keyword>
<evidence type="ECO:0000256" key="1">
    <source>
        <dbReference type="ARBA" id="ARBA00000441"/>
    </source>
</evidence>
<comment type="catalytic activity">
    <reaction evidence="1">
        <text>beta-D-fructose 1,6-bisphosphate = D-glyceraldehyde 3-phosphate + dihydroxyacetone phosphate</text>
        <dbReference type="Rhea" id="RHEA:14729"/>
        <dbReference type="ChEBI" id="CHEBI:32966"/>
        <dbReference type="ChEBI" id="CHEBI:57642"/>
        <dbReference type="ChEBI" id="CHEBI:59776"/>
        <dbReference type="EC" id="4.1.2.13"/>
    </reaction>
</comment>
<accession>A0A6P8Z2P1</accession>
<dbReference type="SUPFAM" id="SSF51569">
    <property type="entry name" value="Aldolase"/>
    <property type="match status" value="1"/>
</dbReference>
<dbReference type="KEGG" id="tpal:117646825"/>
<sequence>MTTHFSYPAPALQEELRKVAVAMVAPKKGILATDDTLEGMGDRLKSVGLDNTEEGRRLYRQIMFSADPKIGEYISAVILSREAVHQKADDGSSFVELLQKRGIIPGINVDKGLVPLMGSEDEVTTQGLDDLAQRCVQYKKDGCRFAKWRSVIRIGGNTPSPLAILENANVLARYASVCQANGLVPIVEPDIVLAGDHDIDRAQKVAETVLAAVYKALHDHHVFLEGTVLKPAMVTAGPACPRQNSPEEVARATVAALSRTVPAAVPGVAFLSGGLSEEDASRFLNAINKAPAKKPWSLTFCFGRALQASALRAWGGKAQNVNAAQNELIKRAQANSLAQQGKL</sequence>
<dbReference type="OrthoDB" id="36455at2759"/>
<evidence type="ECO:0000256" key="2">
    <source>
        <dbReference type="ARBA" id="ARBA00004714"/>
    </source>
</evidence>
<dbReference type="AlphaFoldDB" id="A0A6P8Z2P1"/>
<name>A0A6P8Z2P1_THRPL</name>
<keyword evidence="8" id="KW-1185">Reference proteome</keyword>
<evidence type="ECO:0000256" key="3">
    <source>
        <dbReference type="ARBA" id="ARBA00010387"/>
    </source>
</evidence>
<dbReference type="Proteomes" id="UP000515158">
    <property type="component" value="Unplaced"/>
</dbReference>
<dbReference type="GeneID" id="117646825"/>
<evidence type="ECO:0000256" key="6">
    <source>
        <dbReference type="ARBA" id="ARBA00023152"/>
    </source>
</evidence>
<gene>
    <name evidence="9" type="primary">LOC117646825</name>
</gene>
<evidence type="ECO:0000256" key="7">
    <source>
        <dbReference type="ARBA" id="ARBA00023239"/>
    </source>
</evidence>
<dbReference type="RefSeq" id="XP_034243956.1">
    <property type="nucleotide sequence ID" value="XM_034388065.1"/>
</dbReference>
<comment type="pathway">
    <text evidence="2">Carbohydrate degradation; glycolysis; D-glyceraldehyde 3-phosphate and glycerone phosphate from D-glucose: step 4/4.</text>
</comment>
<dbReference type="NCBIfam" id="NF033379">
    <property type="entry name" value="FrucBisAld_I"/>
    <property type="match status" value="1"/>
</dbReference>